<evidence type="ECO:0000259" key="3">
    <source>
        <dbReference type="PROSITE" id="PS50110"/>
    </source>
</evidence>
<evidence type="ECO:0000256" key="2">
    <source>
        <dbReference type="PROSITE-ProRule" id="PRU00169"/>
    </source>
</evidence>
<dbReference type="PANTHER" id="PTHR44591:SF3">
    <property type="entry name" value="RESPONSE REGULATORY DOMAIN-CONTAINING PROTEIN"/>
    <property type="match status" value="1"/>
</dbReference>
<accession>A0A9X3MW08</accession>
<dbReference type="EMBL" id="JAPDOD010000017">
    <property type="protein sequence ID" value="MDA0162322.1"/>
    <property type="molecule type" value="Genomic_DNA"/>
</dbReference>
<dbReference type="PROSITE" id="PS50110">
    <property type="entry name" value="RESPONSE_REGULATORY"/>
    <property type="match status" value="1"/>
</dbReference>
<name>A0A9X3MW08_9ACTN</name>
<dbReference type="RefSeq" id="WP_270041560.1">
    <property type="nucleotide sequence ID" value="NZ_JAPDOD010000017.1"/>
</dbReference>
<proteinExistence type="predicted"/>
<dbReference type="PANTHER" id="PTHR44591">
    <property type="entry name" value="STRESS RESPONSE REGULATOR PROTEIN 1"/>
    <property type="match status" value="1"/>
</dbReference>
<dbReference type="InterPro" id="IPR001789">
    <property type="entry name" value="Sig_transdc_resp-reg_receiver"/>
</dbReference>
<dbReference type="Pfam" id="PF00072">
    <property type="entry name" value="Response_reg"/>
    <property type="match status" value="1"/>
</dbReference>
<dbReference type="InterPro" id="IPR050595">
    <property type="entry name" value="Bact_response_regulator"/>
</dbReference>
<evidence type="ECO:0000313" key="4">
    <source>
        <dbReference type="EMBL" id="MDA0162322.1"/>
    </source>
</evidence>
<protein>
    <submittedName>
        <fullName evidence="4">Response regulator</fullName>
    </submittedName>
</protein>
<dbReference type="GO" id="GO:0000160">
    <property type="term" value="P:phosphorelay signal transduction system"/>
    <property type="evidence" value="ECO:0007669"/>
    <property type="project" value="InterPro"/>
</dbReference>
<dbReference type="CDD" id="cd00156">
    <property type="entry name" value="REC"/>
    <property type="match status" value="1"/>
</dbReference>
<dbReference type="InterPro" id="IPR011006">
    <property type="entry name" value="CheY-like_superfamily"/>
</dbReference>
<reference evidence="4" key="1">
    <citation type="submission" date="2022-10" db="EMBL/GenBank/DDBJ databases">
        <title>The WGS of Solirubrobacter ginsenosidimutans DSM 21036.</title>
        <authorList>
            <person name="Jiang Z."/>
        </authorList>
    </citation>
    <scope>NUCLEOTIDE SEQUENCE</scope>
    <source>
        <strain evidence="4">DSM 21036</strain>
    </source>
</reference>
<evidence type="ECO:0000313" key="5">
    <source>
        <dbReference type="Proteomes" id="UP001149140"/>
    </source>
</evidence>
<dbReference type="Proteomes" id="UP001149140">
    <property type="component" value="Unassembled WGS sequence"/>
</dbReference>
<sequence>MARILVIDDAPDLAMVMRMLLERAGHEVITAENGRLGLRRFFENRPDLVVLDLQMPGLDGWETLERLRDLSEVPVLIHSGRSPSEDELSRLRPGLDAFKPKPTWGNELTELVDDLLAA</sequence>
<evidence type="ECO:0000256" key="1">
    <source>
        <dbReference type="ARBA" id="ARBA00022553"/>
    </source>
</evidence>
<dbReference type="Gene3D" id="3.40.50.2300">
    <property type="match status" value="1"/>
</dbReference>
<comment type="caution">
    <text evidence="4">The sequence shown here is derived from an EMBL/GenBank/DDBJ whole genome shotgun (WGS) entry which is preliminary data.</text>
</comment>
<dbReference type="SUPFAM" id="SSF52172">
    <property type="entry name" value="CheY-like"/>
    <property type="match status" value="1"/>
</dbReference>
<dbReference type="AlphaFoldDB" id="A0A9X3MW08"/>
<feature type="domain" description="Response regulatory" evidence="3">
    <location>
        <begin position="3"/>
        <end position="116"/>
    </location>
</feature>
<organism evidence="4 5">
    <name type="scientific">Solirubrobacter ginsenosidimutans</name>
    <dbReference type="NCBI Taxonomy" id="490573"/>
    <lineage>
        <taxon>Bacteria</taxon>
        <taxon>Bacillati</taxon>
        <taxon>Actinomycetota</taxon>
        <taxon>Thermoleophilia</taxon>
        <taxon>Solirubrobacterales</taxon>
        <taxon>Solirubrobacteraceae</taxon>
        <taxon>Solirubrobacter</taxon>
    </lineage>
</organism>
<feature type="modified residue" description="4-aspartylphosphate" evidence="2">
    <location>
        <position position="52"/>
    </location>
</feature>
<keyword evidence="1 2" id="KW-0597">Phosphoprotein</keyword>
<dbReference type="SMART" id="SM00448">
    <property type="entry name" value="REC"/>
    <property type="match status" value="1"/>
</dbReference>
<keyword evidence="5" id="KW-1185">Reference proteome</keyword>
<gene>
    <name evidence="4" type="ORF">OM076_18770</name>
</gene>